<dbReference type="Gene3D" id="1.10.10.10">
    <property type="entry name" value="Winged helix-like DNA-binding domain superfamily/Winged helix DNA-binding domain"/>
    <property type="match status" value="1"/>
</dbReference>
<evidence type="ECO:0000313" key="6">
    <source>
        <dbReference type="Proteomes" id="UP000566324"/>
    </source>
</evidence>
<dbReference type="SMART" id="SM00345">
    <property type="entry name" value="HTH_GNTR"/>
    <property type="match status" value="1"/>
</dbReference>
<dbReference type="RefSeq" id="WP_184064576.1">
    <property type="nucleotide sequence ID" value="NZ_JACHNZ010000003.1"/>
</dbReference>
<dbReference type="SUPFAM" id="SSF46785">
    <property type="entry name" value="Winged helix' DNA-binding domain"/>
    <property type="match status" value="1"/>
</dbReference>
<dbReference type="Gene3D" id="3.40.1410.10">
    <property type="entry name" value="Chorismate lyase-like"/>
    <property type="match status" value="1"/>
</dbReference>
<dbReference type="PANTHER" id="PTHR44846">
    <property type="entry name" value="MANNOSYL-D-GLYCERATE TRANSPORT/METABOLISM SYSTEM REPRESSOR MNGR-RELATED"/>
    <property type="match status" value="1"/>
</dbReference>
<organism evidence="5 6">
    <name type="scientific">Sphingosinicella soli</name>
    <dbReference type="NCBI Taxonomy" id="333708"/>
    <lineage>
        <taxon>Bacteria</taxon>
        <taxon>Pseudomonadati</taxon>
        <taxon>Pseudomonadota</taxon>
        <taxon>Alphaproteobacteria</taxon>
        <taxon>Sphingomonadales</taxon>
        <taxon>Sphingosinicellaceae</taxon>
        <taxon>Sphingosinicella</taxon>
    </lineage>
</organism>
<sequence>MNKVSAARRPRHEGVYADLRERIDSGEFAVGSPFPTEVQLCAELGASRYAVRGALQQLEEEGLLSRRRGAGTTVLRHSPIQTFRHAVGSRADLLHYAHATHMRWEERERLNADGQLARLLGCDEMREWHSIQGVRFDDHNMPLCIVRVYIDVTRATLPPDIEFGDEPVYEWLEREVGIKPFGLSQDIRAKMLTPTEANRLGEPIGVSALQIIRRYFDAGNSIYLISVNTFRSRDFVYNMRLELKD</sequence>
<keyword evidence="3" id="KW-0804">Transcription</keyword>
<dbReference type="Proteomes" id="UP000566324">
    <property type="component" value="Unassembled WGS sequence"/>
</dbReference>
<dbReference type="CDD" id="cd07377">
    <property type="entry name" value="WHTH_GntR"/>
    <property type="match status" value="1"/>
</dbReference>
<keyword evidence="6" id="KW-1185">Reference proteome</keyword>
<dbReference type="Pfam" id="PF00392">
    <property type="entry name" value="GntR"/>
    <property type="match status" value="1"/>
</dbReference>
<keyword evidence="1" id="KW-0805">Transcription regulation</keyword>
<reference evidence="5 6" key="1">
    <citation type="submission" date="2020-08" db="EMBL/GenBank/DDBJ databases">
        <title>Genomic Encyclopedia of Type Strains, Phase IV (KMG-IV): sequencing the most valuable type-strain genomes for metagenomic binning, comparative biology and taxonomic classification.</title>
        <authorList>
            <person name="Goeker M."/>
        </authorList>
    </citation>
    <scope>NUCLEOTIDE SEQUENCE [LARGE SCALE GENOMIC DNA]</scope>
    <source>
        <strain evidence="5 6">DSM 17328</strain>
    </source>
</reference>
<dbReference type="GO" id="GO:0003677">
    <property type="term" value="F:DNA binding"/>
    <property type="evidence" value="ECO:0007669"/>
    <property type="project" value="UniProtKB-KW"/>
</dbReference>
<dbReference type="SUPFAM" id="SSF64288">
    <property type="entry name" value="Chorismate lyase-like"/>
    <property type="match status" value="1"/>
</dbReference>
<dbReference type="AlphaFoldDB" id="A0A7W7AYV0"/>
<name>A0A7W7AYV0_9SPHN</name>
<dbReference type="PRINTS" id="PR00035">
    <property type="entry name" value="HTHGNTR"/>
</dbReference>
<gene>
    <name evidence="5" type="ORF">GGQ98_000488</name>
</gene>
<dbReference type="GO" id="GO:0003700">
    <property type="term" value="F:DNA-binding transcription factor activity"/>
    <property type="evidence" value="ECO:0007669"/>
    <property type="project" value="InterPro"/>
</dbReference>
<dbReference type="InterPro" id="IPR000524">
    <property type="entry name" value="Tscrpt_reg_HTH_GntR"/>
</dbReference>
<dbReference type="EMBL" id="JACHNZ010000003">
    <property type="protein sequence ID" value="MBB4630883.1"/>
    <property type="molecule type" value="Genomic_DNA"/>
</dbReference>
<evidence type="ECO:0000259" key="4">
    <source>
        <dbReference type="PROSITE" id="PS50949"/>
    </source>
</evidence>
<evidence type="ECO:0000256" key="3">
    <source>
        <dbReference type="ARBA" id="ARBA00023163"/>
    </source>
</evidence>
<evidence type="ECO:0000313" key="5">
    <source>
        <dbReference type="EMBL" id="MBB4630883.1"/>
    </source>
</evidence>
<dbReference type="Pfam" id="PF07702">
    <property type="entry name" value="UTRA"/>
    <property type="match status" value="1"/>
</dbReference>
<comment type="caution">
    <text evidence="5">The sequence shown here is derived from an EMBL/GenBank/DDBJ whole genome shotgun (WGS) entry which is preliminary data.</text>
</comment>
<dbReference type="InterPro" id="IPR028978">
    <property type="entry name" value="Chorismate_lyase_/UTRA_dom_sf"/>
</dbReference>
<dbReference type="InterPro" id="IPR011663">
    <property type="entry name" value="UTRA"/>
</dbReference>
<dbReference type="SMART" id="SM00866">
    <property type="entry name" value="UTRA"/>
    <property type="match status" value="1"/>
</dbReference>
<dbReference type="InterPro" id="IPR036390">
    <property type="entry name" value="WH_DNA-bd_sf"/>
</dbReference>
<evidence type="ECO:0000256" key="1">
    <source>
        <dbReference type="ARBA" id="ARBA00023015"/>
    </source>
</evidence>
<protein>
    <submittedName>
        <fullName evidence="5">DNA-binding GntR family transcriptional regulator</fullName>
    </submittedName>
</protein>
<dbReference type="GO" id="GO:0045892">
    <property type="term" value="P:negative regulation of DNA-templated transcription"/>
    <property type="evidence" value="ECO:0007669"/>
    <property type="project" value="TreeGrafter"/>
</dbReference>
<proteinExistence type="predicted"/>
<keyword evidence="2 5" id="KW-0238">DNA-binding</keyword>
<dbReference type="PROSITE" id="PS50949">
    <property type="entry name" value="HTH_GNTR"/>
    <property type="match status" value="1"/>
</dbReference>
<dbReference type="InterPro" id="IPR050679">
    <property type="entry name" value="Bact_HTH_transcr_reg"/>
</dbReference>
<feature type="domain" description="HTH gntR-type" evidence="4">
    <location>
        <begin position="9"/>
        <end position="77"/>
    </location>
</feature>
<accession>A0A7W7AYV0</accession>
<evidence type="ECO:0000256" key="2">
    <source>
        <dbReference type="ARBA" id="ARBA00023125"/>
    </source>
</evidence>
<dbReference type="PANTHER" id="PTHR44846:SF17">
    <property type="entry name" value="GNTR-FAMILY TRANSCRIPTIONAL REGULATOR"/>
    <property type="match status" value="1"/>
</dbReference>
<dbReference type="InterPro" id="IPR036388">
    <property type="entry name" value="WH-like_DNA-bd_sf"/>
</dbReference>